<dbReference type="SUPFAM" id="SSF51726">
    <property type="entry name" value="UROD/MetE-like"/>
    <property type="match status" value="1"/>
</dbReference>
<evidence type="ECO:0000313" key="3">
    <source>
        <dbReference type="Proteomes" id="UP001515660"/>
    </source>
</evidence>
<dbReference type="Pfam" id="PF01208">
    <property type="entry name" value="URO-D"/>
    <property type="match status" value="1"/>
</dbReference>
<proteinExistence type="predicted"/>
<dbReference type="PANTHER" id="PTHR47099:SF1">
    <property type="entry name" value="METHYLCOBAMIDE:COM METHYLTRANSFERASE MTBA"/>
    <property type="match status" value="1"/>
</dbReference>
<dbReference type="Gene3D" id="3.20.20.210">
    <property type="match status" value="1"/>
</dbReference>
<evidence type="ECO:0000313" key="2">
    <source>
        <dbReference type="EMBL" id="NHB76031.1"/>
    </source>
</evidence>
<name>A0ABX0G483_9RHOB</name>
<comment type="caution">
    <text evidence="2">The sequence shown here is derived from an EMBL/GenBank/DDBJ whole genome shotgun (WGS) entry which is preliminary data.</text>
</comment>
<keyword evidence="3" id="KW-1185">Reference proteome</keyword>
<dbReference type="InterPro" id="IPR038071">
    <property type="entry name" value="UROD/MetE-like_sf"/>
</dbReference>
<organism evidence="2 3">
    <name type="scientific">Rhodobacter calidifons</name>
    <dbReference type="NCBI Taxonomy" id="2715277"/>
    <lineage>
        <taxon>Bacteria</taxon>
        <taxon>Pseudomonadati</taxon>
        <taxon>Pseudomonadota</taxon>
        <taxon>Alphaproteobacteria</taxon>
        <taxon>Rhodobacterales</taxon>
        <taxon>Rhodobacter group</taxon>
        <taxon>Rhodobacter</taxon>
    </lineage>
</organism>
<dbReference type="InterPro" id="IPR000257">
    <property type="entry name" value="Uroporphyrinogen_deCOase"/>
</dbReference>
<reference evidence="2 3" key="1">
    <citation type="journal article" date="2022" name="Microorganisms">
        <title>Genome Sequence and Characterization of a Xanthorhodopsin-Containing, Aerobic Anoxygenic Phototrophic Rhodobacter Species, Isolated from Mesophilic Conditions at Yellowstone National Park.</title>
        <authorList>
            <person name="Kyndt J.A."/>
            <person name="Robertson S."/>
            <person name="Shoffstall I.B."/>
            <person name="Ramaley R.F."/>
            <person name="Meyer T.E."/>
        </authorList>
    </citation>
    <scope>NUCLEOTIDE SEQUENCE [LARGE SCALE GENOMIC DNA]</scope>
    <source>
        <strain evidence="2 3">M37P</strain>
    </source>
</reference>
<dbReference type="PANTHER" id="PTHR47099">
    <property type="entry name" value="METHYLCOBAMIDE:COM METHYLTRANSFERASE MTBA"/>
    <property type="match status" value="1"/>
</dbReference>
<dbReference type="RefSeq" id="WP_166402042.1">
    <property type="nucleotide sequence ID" value="NZ_JAANHS010000002.1"/>
</dbReference>
<dbReference type="Proteomes" id="UP001515660">
    <property type="component" value="Unassembled WGS sequence"/>
</dbReference>
<accession>A0ABX0G483</accession>
<feature type="domain" description="Uroporphyrinogen decarboxylase (URO-D)" evidence="1">
    <location>
        <begin position="120"/>
        <end position="313"/>
    </location>
</feature>
<sequence>MNGRERVMATVNRQPVDRTPIDCWLYQKQFLERLEADYGPREKFIEEFGIDVFVGLMPFPNQYGRKFDIHELADVPLEDPKHPKWLNFTDWNHDFGGTNIATAIRDHKGKRCVLAHCWGMVEGTSSFLGIENCWMNLGGNPQQMANFFDRYADWMCLQVDQMIEAGVDMMTLSDDWGSNGTMLFSPKSWRALIKPYAMRVVQYARSRGLPVNLHSDGYILQVVDDIIEMGYTSWHPVQESAGIDPREVKAKWGDKIVIYGSLELIDGLLKYDGDELDEYITERFGIYAPGGGFIFNGGHFIQPDIPPMRLVRAYRLVNKLAAQYGTLQ</sequence>
<gene>
    <name evidence="2" type="ORF">G8O29_04635</name>
</gene>
<dbReference type="InterPro" id="IPR052024">
    <property type="entry name" value="Methanogen_methyltrans"/>
</dbReference>
<dbReference type="EMBL" id="JAANHS010000002">
    <property type="protein sequence ID" value="NHB76031.1"/>
    <property type="molecule type" value="Genomic_DNA"/>
</dbReference>
<protein>
    <recommendedName>
        <fullName evidence="1">Uroporphyrinogen decarboxylase (URO-D) domain-containing protein</fullName>
    </recommendedName>
</protein>
<evidence type="ECO:0000259" key="1">
    <source>
        <dbReference type="Pfam" id="PF01208"/>
    </source>
</evidence>